<evidence type="ECO:0000313" key="1">
    <source>
        <dbReference type="EMBL" id="CAE0573785.1"/>
    </source>
</evidence>
<dbReference type="EMBL" id="HBIR01041185">
    <property type="protein sequence ID" value="CAE0573785.1"/>
    <property type="molecule type" value="Transcribed_RNA"/>
</dbReference>
<proteinExistence type="predicted"/>
<name>A0A6V2U1J1_EMIHU</name>
<accession>A0A6V2U1J1</accession>
<protein>
    <submittedName>
        <fullName evidence="1">Uncharacterized protein</fullName>
    </submittedName>
</protein>
<reference evidence="1" key="1">
    <citation type="submission" date="2021-01" db="EMBL/GenBank/DDBJ databases">
        <authorList>
            <person name="Corre E."/>
            <person name="Pelletier E."/>
            <person name="Niang G."/>
            <person name="Scheremetjew M."/>
            <person name="Finn R."/>
            <person name="Kale V."/>
            <person name="Holt S."/>
            <person name="Cochrane G."/>
            <person name="Meng A."/>
            <person name="Brown T."/>
            <person name="Cohen L."/>
        </authorList>
    </citation>
    <scope>NUCLEOTIDE SEQUENCE</scope>
    <source>
        <strain evidence="1">379</strain>
    </source>
</reference>
<dbReference type="AlphaFoldDB" id="A0A6V2U1J1"/>
<organism evidence="1">
    <name type="scientific">Emiliania huxleyi</name>
    <name type="common">Coccolithophore</name>
    <name type="synonym">Pontosphaera huxleyi</name>
    <dbReference type="NCBI Taxonomy" id="2903"/>
    <lineage>
        <taxon>Eukaryota</taxon>
        <taxon>Haptista</taxon>
        <taxon>Haptophyta</taxon>
        <taxon>Prymnesiophyceae</taxon>
        <taxon>Isochrysidales</taxon>
        <taxon>Noelaerhabdaceae</taxon>
        <taxon>Emiliania</taxon>
    </lineage>
</organism>
<sequence length="268" mass="29021">MESDKAHGARWELVRLAPSRIVFDVHRHVSRGCHANDTAGISVIGCVVNHQSGGLNWRWAKMGQIGHAAQILYKCWSFLSHFAGDPALHNSTRLLIARHAPARPIYDFLPTRFSRELMRAMGLRSYYGGSLFAAPSFEPALGAYVRCVKLWAVPSRTIYPGSSSVFFARASDPWRLVAAVTGRQLLRPLLAAGAGRGRSDGNGLLDGEARTPPSAALRLGFLARGRRGEGCEEAVCACTHTGGLCVRGGRRVAHLARARAASGPTSRR</sequence>
<gene>
    <name evidence="1" type="ORF">EHUX00137_LOCUS32164</name>
</gene>